<dbReference type="OrthoDB" id="69272at2759"/>
<evidence type="ECO:0000313" key="4">
    <source>
        <dbReference type="EMBL" id="VFT89501.1"/>
    </source>
</evidence>
<sequence>MEARSSKEPIPAPKEDDVIGGAEKTDEQAPTALYHSLRGGMASLHSLVSFAAGVVLLVVYIQGTLAACASLAGSSGGVDGSTNIYSYYNSFTMPAVLNDVLTNPAQVGAAVAALVDGAIVGYIDVAPTGSNASYAFTSLLCSTIDPSSSKLAQIYDPTFLRPFLESVFTGLNDPWQPDWRVWVDCNFEGITSDDTSVLRAYVVDSNLTFIVSITTGVLNVVRPTQRQFTSATSVMAIKTAFASIHGTPTDGYSRPLQPEGDVAMLLAIHYPFEDTPFVPLTYDQVHPNGSISVTIPSPSSTRLSEPILIMGFDGAYRDAASVFGRYYSFTVKRPTDAVHDLAIVEYLGVPTTKNAWAWGHVVVGVYAVVGIAYTLCCACFVAVHTPTVGRRMPWLWTLPDVARYVTTTAVGHGILSIGACLLDNHWALYEWSDASVKARYQLSSVEMHMVWHARAIFFSWVVLLAFVSARLLRLNVSLPVVLAFVVAGDALFATLNSPPFALCNAASLVYYYTNQQHSLVYSRPHSFNLWTYHDVQAQGLAFFLANEASCYVWSLVGILVSFVVVKLSTLRFNRLRSHPRVQPEPPAPTHFVSNPFDDVVTTFVFENRKASTSGHGLHTSYSRHIVHESQAYASPDLLWDLGYVVVAWTHLFHVDDLPKLIVNCLVQDELFYVFGYTIDGNVLGWELAHLLVEDLHLVNLVYLSLVPLRHEAPQGAARLHHDLYDRFE</sequence>
<name>A0A485KY53_9STRA</name>
<keyword evidence="2" id="KW-0472">Membrane</keyword>
<feature type="region of interest" description="Disordered" evidence="1">
    <location>
        <begin position="1"/>
        <end position="25"/>
    </location>
</feature>
<evidence type="ECO:0000313" key="5">
    <source>
        <dbReference type="Proteomes" id="UP000332933"/>
    </source>
</evidence>
<feature type="transmembrane region" description="Helical" evidence="2">
    <location>
        <begin position="356"/>
        <end position="383"/>
    </location>
</feature>
<evidence type="ECO:0000256" key="2">
    <source>
        <dbReference type="SAM" id="Phobius"/>
    </source>
</evidence>
<keyword evidence="5" id="KW-1185">Reference proteome</keyword>
<accession>A0A485KY53</accession>
<reference evidence="4 5" key="1">
    <citation type="submission" date="2019-03" db="EMBL/GenBank/DDBJ databases">
        <authorList>
            <person name="Gaulin E."/>
            <person name="Dumas B."/>
        </authorList>
    </citation>
    <scope>NUCLEOTIDE SEQUENCE [LARGE SCALE GENOMIC DNA]</scope>
    <source>
        <strain evidence="4">CBS 568.67</strain>
    </source>
</reference>
<feature type="transmembrane region" description="Helical" evidence="2">
    <location>
        <begin position="449"/>
        <end position="469"/>
    </location>
</feature>
<proteinExistence type="predicted"/>
<gene>
    <name evidence="4" type="primary">Aste57867_12651</name>
    <name evidence="3" type="ORF">As57867_012605</name>
    <name evidence="4" type="ORF">ASTE57867_12651</name>
</gene>
<dbReference type="AlphaFoldDB" id="A0A485KY53"/>
<protein>
    <submittedName>
        <fullName evidence="4">Aste57867_12651 protein</fullName>
    </submittedName>
</protein>
<keyword evidence="2" id="KW-1133">Transmembrane helix</keyword>
<dbReference type="EMBL" id="CAADRA010005405">
    <property type="protein sequence ID" value="VFT89501.1"/>
    <property type="molecule type" value="Genomic_DNA"/>
</dbReference>
<feature type="transmembrane region" description="Helical" evidence="2">
    <location>
        <begin position="42"/>
        <end position="61"/>
    </location>
</feature>
<organism evidence="4 5">
    <name type="scientific">Aphanomyces stellatus</name>
    <dbReference type="NCBI Taxonomy" id="120398"/>
    <lineage>
        <taxon>Eukaryota</taxon>
        <taxon>Sar</taxon>
        <taxon>Stramenopiles</taxon>
        <taxon>Oomycota</taxon>
        <taxon>Saprolegniomycetes</taxon>
        <taxon>Saprolegniales</taxon>
        <taxon>Verrucalvaceae</taxon>
        <taxon>Aphanomyces</taxon>
    </lineage>
</organism>
<feature type="transmembrane region" description="Helical" evidence="2">
    <location>
        <begin position="476"/>
        <end position="495"/>
    </location>
</feature>
<evidence type="ECO:0000256" key="1">
    <source>
        <dbReference type="SAM" id="MobiDB-lite"/>
    </source>
</evidence>
<reference evidence="3" key="2">
    <citation type="submission" date="2019-06" db="EMBL/GenBank/DDBJ databases">
        <title>Genomics analysis of Aphanomyces spp. identifies a new class of oomycete effector associated with host adaptation.</title>
        <authorList>
            <person name="Gaulin E."/>
        </authorList>
    </citation>
    <scope>NUCLEOTIDE SEQUENCE</scope>
    <source>
        <strain evidence="3">CBS 578.67</strain>
    </source>
</reference>
<evidence type="ECO:0000313" key="3">
    <source>
        <dbReference type="EMBL" id="KAF0696582.1"/>
    </source>
</evidence>
<feature type="transmembrane region" description="Helical" evidence="2">
    <location>
        <begin position="551"/>
        <end position="570"/>
    </location>
</feature>
<dbReference type="EMBL" id="VJMH01005384">
    <property type="protein sequence ID" value="KAF0696582.1"/>
    <property type="molecule type" value="Genomic_DNA"/>
</dbReference>
<keyword evidence="2" id="KW-0812">Transmembrane</keyword>
<dbReference type="Proteomes" id="UP000332933">
    <property type="component" value="Unassembled WGS sequence"/>
</dbReference>